<dbReference type="SUPFAM" id="SSF52540">
    <property type="entry name" value="P-loop containing nucleoside triphosphate hydrolases"/>
    <property type="match status" value="1"/>
</dbReference>
<dbReference type="EMBL" id="JACVHF010000005">
    <property type="protein sequence ID" value="MBC9784296.1"/>
    <property type="molecule type" value="Genomic_DNA"/>
</dbReference>
<organism evidence="2 3">
    <name type="scientific">Heliobacterium chlorum</name>
    <dbReference type="NCBI Taxonomy" id="2698"/>
    <lineage>
        <taxon>Bacteria</taxon>
        <taxon>Bacillati</taxon>
        <taxon>Bacillota</taxon>
        <taxon>Clostridia</taxon>
        <taxon>Eubacteriales</taxon>
        <taxon>Heliobacteriaceae</taxon>
        <taxon>Heliobacterium</taxon>
    </lineage>
</organism>
<dbReference type="Gene3D" id="3.40.50.300">
    <property type="entry name" value="P-loop containing nucleotide triphosphate hydrolases"/>
    <property type="match status" value="1"/>
</dbReference>
<keyword evidence="2" id="KW-0067">ATP-binding</keyword>
<dbReference type="InterPro" id="IPR027417">
    <property type="entry name" value="P-loop_NTPase"/>
</dbReference>
<dbReference type="Pfam" id="PF13401">
    <property type="entry name" value="AAA_22"/>
    <property type="match status" value="1"/>
</dbReference>
<proteinExistence type="predicted"/>
<keyword evidence="3" id="KW-1185">Reference proteome</keyword>
<name>A0ABR7T413_HELCL</name>
<dbReference type="Proteomes" id="UP000617402">
    <property type="component" value="Unassembled WGS sequence"/>
</dbReference>
<evidence type="ECO:0000313" key="2">
    <source>
        <dbReference type="EMBL" id="MBC9784296.1"/>
    </source>
</evidence>
<reference evidence="2 3" key="1">
    <citation type="submission" date="2020-07" db="EMBL/GenBank/DDBJ databases">
        <title>Draft whole-genome sequence of Heliobacterium chlorum DSM 3682, type strain.</title>
        <authorList>
            <person name="Kyndt J.A."/>
            <person name="Meyer T.E."/>
            <person name="Imhoff J.F."/>
        </authorList>
    </citation>
    <scope>NUCLEOTIDE SEQUENCE [LARGE SCALE GENOMIC DNA]</scope>
    <source>
        <strain evidence="2 3">DSM 3682</strain>
    </source>
</reference>
<gene>
    <name evidence="2" type="ORF">H1S01_07200</name>
</gene>
<evidence type="ECO:0000259" key="1">
    <source>
        <dbReference type="Pfam" id="PF13401"/>
    </source>
</evidence>
<accession>A0ABR7T413</accession>
<evidence type="ECO:0000313" key="3">
    <source>
        <dbReference type="Proteomes" id="UP000617402"/>
    </source>
</evidence>
<dbReference type="GO" id="GO:0005524">
    <property type="term" value="F:ATP binding"/>
    <property type="evidence" value="ECO:0007669"/>
    <property type="project" value="UniProtKB-KW"/>
</dbReference>
<keyword evidence="2" id="KW-0547">Nucleotide-binding</keyword>
<feature type="domain" description="ORC1/DEAH AAA+ ATPase" evidence="1">
    <location>
        <begin position="133"/>
        <end position="282"/>
    </location>
</feature>
<dbReference type="InterPro" id="IPR049945">
    <property type="entry name" value="AAA_22"/>
</dbReference>
<sequence length="555" mass="63445">MKNERSYNVGLGRAVNANYVEQMIPDYQGNPLIEALPPILSEEEAVEALISYPQIEAAERYLSPQYRYHCVNRLQRYFQPMEHHLILERQVACLIRQGYIGRNPRSKEYTIRLQQNNSRDVYSEPYKNAPNVRSGASSFSLIGVSGIGKTTALERILSLYPQIIVHETPLNLYQLVWVKLDCPFDGSLKGLCINFFMEVDRLLGTNYYKKFASSRLSVDTMLAKMSHVANLHCVGALIIDEIQHLSLAKSGGADKMLNFFVTLINTIGIPVILVGTPKALSVLSHEFRQARRSSGYGNSEWKRMERDDNWDLLIEGMWHYQWTQEEILLTEELKEALYEESQGIIDIAIKIYMMAQWQAISTGKEYINAATIHQVAKENLQLVKPMLQALRTGNILEISNFDDIRPINLEEYHQRFQPSINIKEKIRQYKLKEAEQRQRKSESILEQVALALLQLQIDPSRAQIAAEKAIAVKKETESVSEVIQRAARLALDMSVTEKTVVMPKAKTKPRTEQRNTTEPILLVDIVNQGKKKYQSAYEALKESGWIKSAVDKLIV</sequence>
<protein>
    <submittedName>
        <fullName evidence="2">ATP-binding protein</fullName>
    </submittedName>
</protein>
<comment type="caution">
    <text evidence="2">The sequence shown here is derived from an EMBL/GenBank/DDBJ whole genome shotgun (WGS) entry which is preliminary data.</text>
</comment>